<dbReference type="SUPFAM" id="SSF52743">
    <property type="entry name" value="Subtilisin-like"/>
    <property type="match status" value="1"/>
</dbReference>
<comment type="similarity">
    <text evidence="1 2">Belongs to the peptidase S8 family.</text>
</comment>
<dbReference type="Proteomes" id="UP000293874">
    <property type="component" value="Unassembled WGS sequence"/>
</dbReference>
<dbReference type="EMBL" id="SGXA01000004">
    <property type="protein sequence ID" value="RZS67194.1"/>
    <property type="molecule type" value="Genomic_DNA"/>
</dbReference>
<keyword evidence="6" id="KW-1185">Reference proteome</keyword>
<dbReference type="GO" id="GO:0006508">
    <property type="term" value="P:proteolysis"/>
    <property type="evidence" value="ECO:0007669"/>
    <property type="project" value="InterPro"/>
</dbReference>
<organism evidence="5 6">
    <name type="scientific">Pseudobacter ginsenosidimutans</name>
    <dbReference type="NCBI Taxonomy" id="661488"/>
    <lineage>
        <taxon>Bacteria</taxon>
        <taxon>Pseudomonadati</taxon>
        <taxon>Bacteroidota</taxon>
        <taxon>Chitinophagia</taxon>
        <taxon>Chitinophagales</taxon>
        <taxon>Chitinophagaceae</taxon>
        <taxon>Pseudobacter</taxon>
    </lineage>
</organism>
<proteinExistence type="inferred from homology"/>
<dbReference type="InterPro" id="IPR036852">
    <property type="entry name" value="Peptidase_S8/S53_dom_sf"/>
</dbReference>
<feature type="domain" description="Peptidase S8/S53" evidence="4">
    <location>
        <begin position="166"/>
        <end position="381"/>
    </location>
</feature>
<dbReference type="InterPro" id="IPR026444">
    <property type="entry name" value="Secre_tail"/>
</dbReference>
<dbReference type="RefSeq" id="WP_130544057.1">
    <property type="nucleotide sequence ID" value="NZ_SGXA01000004.1"/>
</dbReference>
<dbReference type="Gene3D" id="2.60.120.380">
    <property type="match status" value="1"/>
</dbReference>
<accession>A0A4Q7MGB2</accession>
<evidence type="ECO:0000256" key="2">
    <source>
        <dbReference type="PROSITE-ProRule" id="PRU01240"/>
    </source>
</evidence>
<dbReference type="SUPFAM" id="SSF49785">
    <property type="entry name" value="Galactose-binding domain-like"/>
    <property type="match status" value="1"/>
</dbReference>
<protein>
    <submittedName>
        <fullName evidence="5">Putative secreted protein (Por secretion system target)</fullName>
    </submittedName>
</protein>
<comment type="caution">
    <text evidence="5">The sequence shown here is derived from an EMBL/GenBank/DDBJ whole genome shotgun (WGS) entry which is preliminary data.</text>
</comment>
<evidence type="ECO:0000259" key="4">
    <source>
        <dbReference type="Pfam" id="PF00082"/>
    </source>
</evidence>
<evidence type="ECO:0000256" key="1">
    <source>
        <dbReference type="ARBA" id="ARBA00011073"/>
    </source>
</evidence>
<dbReference type="NCBIfam" id="TIGR04183">
    <property type="entry name" value="Por_Secre_tail"/>
    <property type="match status" value="1"/>
</dbReference>
<dbReference type="PANTHER" id="PTHR43399">
    <property type="entry name" value="SUBTILISIN-RELATED"/>
    <property type="match status" value="1"/>
</dbReference>
<dbReference type="PROSITE" id="PS51892">
    <property type="entry name" value="SUBTILASE"/>
    <property type="match status" value="1"/>
</dbReference>
<feature type="signal peptide" evidence="3">
    <location>
        <begin position="1"/>
        <end position="19"/>
    </location>
</feature>
<gene>
    <name evidence="5" type="ORF">EV199_5580</name>
</gene>
<name>A0A4Q7MGB2_9BACT</name>
<dbReference type="Gene3D" id="3.40.50.200">
    <property type="entry name" value="Peptidase S8/S53 domain"/>
    <property type="match status" value="1"/>
</dbReference>
<dbReference type="GO" id="GO:0004252">
    <property type="term" value="F:serine-type endopeptidase activity"/>
    <property type="evidence" value="ECO:0007669"/>
    <property type="project" value="InterPro"/>
</dbReference>
<feature type="chain" id="PRO_5020371258" evidence="3">
    <location>
        <begin position="20"/>
        <end position="870"/>
    </location>
</feature>
<dbReference type="Pfam" id="PF00082">
    <property type="entry name" value="Peptidase_S8"/>
    <property type="match status" value="1"/>
</dbReference>
<dbReference type="InterPro" id="IPR051048">
    <property type="entry name" value="Peptidase_S8/S53_subtilisin"/>
</dbReference>
<reference evidence="5 6" key="1">
    <citation type="submission" date="2019-02" db="EMBL/GenBank/DDBJ databases">
        <title>Genomic Encyclopedia of Type Strains, Phase IV (KMG-IV): sequencing the most valuable type-strain genomes for metagenomic binning, comparative biology and taxonomic classification.</title>
        <authorList>
            <person name="Goeker M."/>
        </authorList>
    </citation>
    <scope>NUCLEOTIDE SEQUENCE [LARGE SCALE GENOMIC DNA]</scope>
    <source>
        <strain evidence="5 6">DSM 18116</strain>
    </source>
</reference>
<sequence length="870" mass="94857">MRKFYLLLALSGWLPAATAQEPGPVPSGRFSPATVKNSTDNQPTIWWIFCKDTSLLRKQLIKIGPNPITRHDPRTGLTVLNASWRELLPLVRNGLIRYADQPRIPKEELTIITFDASANQLNTIHHLQPSLDGRNLVLSLKERRPDTADIDFRGRFLSTSLADAGTSTHATIMGTMAAGAGNSHITGKGAASGATISSASFINLLPEKEEDYQRYNISVQNHSYGTAIENYYGADALAYDASLIANPALVHVFSAGNEGLATAESGAYANIPGFANLTGSFKMAKNIITVGAIDSFYNIAPLSSRGPAYDGRLKPELMAYGQDGSSGSAAIVSGIALLLQQCFRLNRGNNDLPPASLVKAILINSADDLWNEGPDYASGYGNANAANAVLTMHNNRFFTGAVQNSETIIYDLNIGPGISRFKATLCWTDPPADPGDNKALLHDLDLQLKHTGSGAVVYPWVLSQAAHADSLSKPAHRSIDTINNTEQVSLNFPEPGQYQLIIKGSRVSGSQDFSIAWQADTADRFHWYAPAGSDPLRGGAAYVVRWASTFAESNGILEYSTDGDNWQMIAHVDLAKRCYRWAVPDINSLVRLRITVGSKIIQSDEFIVSSRITGFTGFNCTDSFLVGWNKSPGVPQYSLFTLGNDDQYLRSVISTTAGTHAVFKKDRQPSLLYAIAPVIGGKTGQKSFTFDYTTQGVGCYIKNFLAFLQETDRASITAELGSLYQVKQLVLEKLGSGSARSLQTIDFPSVNSYQWEDDQLLQGENNYRLRIELATGQFIYSEPEKILVVKDGNYLVWPNPVATNSGVWVHAKDFSEAVIGLYNAHGQLLKQQALVNFPQWLPVAGLKSGLYYVIIRKEGKTVGRSSVLVK</sequence>
<dbReference type="PANTHER" id="PTHR43399:SF4">
    <property type="entry name" value="CELL WALL-ASSOCIATED PROTEASE"/>
    <property type="match status" value="1"/>
</dbReference>
<evidence type="ECO:0000256" key="3">
    <source>
        <dbReference type="SAM" id="SignalP"/>
    </source>
</evidence>
<keyword evidence="3" id="KW-0732">Signal</keyword>
<evidence type="ECO:0000313" key="5">
    <source>
        <dbReference type="EMBL" id="RZS67194.1"/>
    </source>
</evidence>
<dbReference type="InterPro" id="IPR008979">
    <property type="entry name" value="Galactose-bd-like_sf"/>
</dbReference>
<dbReference type="InterPro" id="IPR000209">
    <property type="entry name" value="Peptidase_S8/S53_dom"/>
</dbReference>
<comment type="caution">
    <text evidence="2">Lacks conserved residue(s) required for the propagation of feature annotation.</text>
</comment>
<evidence type="ECO:0000313" key="6">
    <source>
        <dbReference type="Proteomes" id="UP000293874"/>
    </source>
</evidence>
<dbReference type="AlphaFoldDB" id="A0A4Q7MGB2"/>